<accession>I3VSY5</accession>
<dbReference type="Proteomes" id="UP000006178">
    <property type="component" value="Chromosome"/>
</dbReference>
<dbReference type="InterPro" id="IPR000477">
    <property type="entry name" value="RT_dom"/>
</dbReference>
<dbReference type="EMBL" id="CP003184">
    <property type="protein sequence ID" value="AFK85630.1"/>
    <property type="molecule type" value="Genomic_DNA"/>
</dbReference>
<dbReference type="InterPro" id="IPR051083">
    <property type="entry name" value="GrpII_Intron_Splice-Mob/Def"/>
</dbReference>
<dbReference type="PATRIC" id="fig|1094508.3.peg.611"/>
<dbReference type="GO" id="GO:0003964">
    <property type="term" value="F:RNA-directed DNA polymerase activity"/>
    <property type="evidence" value="ECO:0007669"/>
    <property type="project" value="UniProtKB-KW"/>
</dbReference>
<dbReference type="InterPro" id="IPR029063">
    <property type="entry name" value="SAM-dependent_MTases_sf"/>
</dbReference>
<reference evidence="3 4" key="1">
    <citation type="journal article" date="2014" name="Appl. Environ. Microbiol.">
        <title>Profile of Secreted Hydrolases, Associated Proteins, and SlpA in Thermoanaerobacterium saccharolyticum during the Degradation of Hemicellulose.</title>
        <authorList>
            <person name="Currie D.H."/>
            <person name="Guss A.M."/>
            <person name="Herring C.D."/>
            <person name="Giannone R.J."/>
            <person name="Johnson C.M."/>
            <person name="Lankford P.K."/>
            <person name="Brown S.D."/>
            <person name="Hettich R.L."/>
            <person name="Lynd L.R."/>
        </authorList>
    </citation>
    <scope>NUCLEOTIDE SEQUENCE [LARGE SCALE GENOMIC DNA]</scope>
    <source>
        <strain evidence="4">DSM 8691 / JW/SL-YS485</strain>
    </source>
</reference>
<dbReference type="SUPFAM" id="SSF53335">
    <property type="entry name" value="S-adenosyl-L-methionine-dependent methyltransferases"/>
    <property type="match status" value="2"/>
</dbReference>
<dbReference type="CDD" id="cd02440">
    <property type="entry name" value="AdoMet_MTases"/>
    <property type="match status" value="1"/>
</dbReference>
<evidence type="ECO:0000313" key="4">
    <source>
        <dbReference type="Proteomes" id="UP000006178"/>
    </source>
</evidence>
<dbReference type="eggNOG" id="COG3344">
    <property type="taxonomic scope" value="Bacteria"/>
</dbReference>
<dbReference type="RefSeq" id="WP_014757544.1">
    <property type="nucleotide sequence ID" value="NC_017992.1"/>
</dbReference>
<keyword evidence="3" id="KW-0808">Transferase</keyword>
<dbReference type="CDD" id="cd01646">
    <property type="entry name" value="RT_Bac_retron_I"/>
    <property type="match status" value="1"/>
</dbReference>
<dbReference type="Gene3D" id="3.40.50.150">
    <property type="entry name" value="Vaccinia Virus protein VP39"/>
    <property type="match status" value="1"/>
</dbReference>
<keyword evidence="3" id="KW-0695">RNA-directed DNA polymerase</keyword>
<dbReference type="PANTHER" id="PTHR34047">
    <property type="entry name" value="NUCLEAR INTRON MATURASE 1, MITOCHONDRIAL-RELATED"/>
    <property type="match status" value="1"/>
</dbReference>
<dbReference type="BioCyc" id="TSAC1094508:GLMA-605-MONOMER"/>
<evidence type="ECO:0000313" key="3">
    <source>
        <dbReference type="EMBL" id="AFK85630.1"/>
    </source>
</evidence>
<protein>
    <submittedName>
        <fullName evidence="3">RNA-directed DNA polymerase (Reverse transcriptase)</fullName>
    </submittedName>
</protein>
<feature type="coiled-coil region" evidence="1">
    <location>
        <begin position="670"/>
        <end position="708"/>
    </location>
</feature>
<dbReference type="Gene3D" id="3.30.70.270">
    <property type="match status" value="1"/>
</dbReference>
<dbReference type="PANTHER" id="PTHR34047:SF8">
    <property type="entry name" value="PROTEIN YKFC"/>
    <property type="match status" value="1"/>
</dbReference>
<dbReference type="InterPro" id="IPR011030">
    <property type="entry name" value="Lipovitellin_superhlx_dom"/>
</dbReference>
<dbReference type="AlphaFoldDB" id="I3VSY5"/>
<dbReference type="InterPro" id="IPR043128">
    <property type="entry name" value="Rev_trsase/Diguanyl_cyclase"/>
</dbReference>
<keyword evidence="1" id="KW-0175">Coiled coil</keyword>
<sequence length="923" mass="110230">MENIDDKYRASKELEEIYSKLIKEFETNPECKGFEECFNPEQVYNLKDVAGNIYRWFSTHFYKAKDIIYRYEDQNPSFSTSIFSQENITILDIGAGPGTFCLALLDILYKELKDHVPKINIIMVEPSKYNINIAKRLINEFCDKILIEVNIYMINNYFPEDECIRKIYEILNTINNDFLIISMCNILKWVKDEFKERRIDIVKLIDPIIHQIEPLHTILLSVEPAKFDDLGRLQRLVQSILNRIYNRYDYLKSNKYNYCMYNFPNSYFYKERRGKIYESYYGSIVTYNTTTSKMADSKELFSSFFKARMSLKKEFPYDEIAIKLFEYNLEDNINRFSKEILKGYKFNTDFIGYKVPKNEKDDRQKVMDNIFNTIAGASFLDIIGIVIDREFSSNCCGNRLNKKLNTEYSYEYFWYGWYYKFMKKAFNKVLNKNNYYLKLDIKSFYTNINQNILYDKIIKLIPYKDSRLKEFINSLIKRHIPYVNNGKGLPQGSLTSGFLANLYLDDFDKYFISKTNDGYMRYVDDIFIFGKTEEQIKELGKEAENKLKDLYLEINKEKTSMGDKSSLKNIYYDDKELDDFQKRLDRILHSIYSINKEYYKVYKNNREVFVNWYSDCLKSIGLIISPDWLNRKIYYEKNIIKRIVRLFSKYYTSVNYPKYIKVNLDVDRWRETFINENQKFIKEIDELKQQLSLELQNLYNKYGSLTSKYDDITLKKIRAKYRFYTYRAGILYNPDVVNVIENIMEYTWLYNITVLRSYPQLLKKMINLLRHTKSKYLKYAIIWAFGEMKDKCVINILENILFDTNSSDMLKLMCSQSLIKINVKCDEIDQDKLLKEIEIQYKNGKTYILKNLILLLSDNNIKKVVDNYNMEVFDTHSVQLLESAIKVKKDKINIIANLERLPEGIDPLEYPDIEPGPEIAPFY</sequence>
<name>I3VSY5_THESW</name>
<evidence type="ECO:0000259" key="2">
    <source>
        <dbReference type="PROSITE" id="PS50878"/>
    </source>
</evidence>
<proteinExistence type="predicted"/>
<feature type="domain" description="Reverse transcriptase" evidence="2">
    <location>
        <begin position="306"/>
        <end position="591"/>
    </location>
</feature>
<keyword evidence="4" id="KW-1185">Reference proteome</keyword>
<dbReference type="SUPFAM" id="SSF56672">
    <property type="entry name" value="DNA/RNA polymerases"/>
    <property type="match status" value="1"/>
</dbReference>
<evidence type="ECO:0000256" key="1">
    <source>
        <dbReference type="SAM" id="Coils"/>
    </source>
</evidence>
<dbReference type="PROSITE" id="PS50878">
    <property type="entry name" value="RT_POL"/>
    <property type="match status" value="1"/>
</dbReference>
<dbReference type="SUPFAM" id="SSF48431">
    <property type="entry name" value="Lipovitellin-phosvitin complex, superhelical domain"/>
    <property type="match status" value="1"/>
</dbReference>
<keyword evidence="3" id="KW-0548">Nucleotidyltransferase</keyword>
<organism evidence="3 4">
    <name type="scientific">Thermoanaerobacterium saccharolyticum (strain DSM 8691 / JW/SL-YS485)</name>
    <dbReference type="NCBI Taxonomy" id="1094508"/>
    <lineage>
        <taxon>Bacteria</taxon>
        <taxon>Bacillati</taxon>
        <taxon>Bacillota</taxon>
        <taxon>Clostridia</taxon>
        <taxon>Thermoanaerobacterales</taxon>
        <taxon>Thermoanaerobacteraceae</taxon>
        <taxon>Thermoanaerobacterium</taxon>
    </lineage>
</organism>
<dbReference type="InterPro" id="IPR043502">
    <property type="entry name" value="DNA/RNA_pol_sf"/>
</dbReference>
<dbReference type="STRING" id="1094508.Tsac_0604"/>
<gene>
    <name evidence="3" type="ordered locus">Tsac_0604</name>
</gene>
<dbReference type="Pfam" id="PF00078">
    <property type="entry name" value="RVT_1"/>
    <property type="match status" value="1"/>
</dbReference>
<dbReference type="KEGG" id="tsh:Tsac_0604"/>